<dbReference type="Gene3D" id="3.60.20.10">
    <property type="entry name" value="Glutamine Phosphoribosylpyrophosphate, subunit 1, domain 1"/>
    <property type="match status" value="1"/>
</dbReference>
<dbReference type="InterPro" id="IPR001962">
    <property type="entry name" value="Asn_synthase"/>
</dbReference>
<keyword evidence="4 9" id="KW-0547">Nucleotide-binding</keyword>
<dbReference type="InterPro" id="IPR006426">
    <property type="entry name" value="Asn_synth_AEB"/>
</dbReference>
<gene>
    <name evidence="13" type="ORF">B0H24_101255</name>
    <name evidence="12" type="ORF">BY455_11355</name>
</gene>
<dbReference type="NCBIfam" id="TIGR01536">
    <property type="entry name" value="asn_synth_AEB"/>
    <property type="match status" value="1"/>
</dbReference>
<accession>A0A2S6G654</accession>
<feature type="binding site" evidence="9">
    <location>
        <position position="124"/>
    </location>
    <ligand>
        <name>L-glutamine</name>
        <dbReference type="ChEBI" id="CHEBI:58359"/>
    </ligand>
</feature>
<evidence type="ECO:0000256" key="5">
    <source>
        <dbReference type="ARBA" id="ARBA00022840"/>
    </source>
</evidence>
<feature type="domain" description="Glutamine amidotransferase type-2" evidence="11">
    <location>
        <begin position="23"/>
        <end position="238"/>
    </location>
</feature>
<comment type="caution">
    <text evidence="13">The sequence shown here is derived from an EMBL/GenBank/DDBJ whole genome shotgun (WGS) entry which is preliminary data.</text>
</comment>
<dbReference type="PANTHER" id="PTHR43284">
    <property type="entry name" value="ASPARAGINE SYNTHETASE (GLUTAMINE-HYDROLYZING)"/>
    <property type="match status" value="1"/>
</dbReference>
<dbReference type="AlphaFoldDB" id="A0A2S6G654"/>
<evidence type="ECO:0000313" key="12">
    <source>
        <dbReference type="EMBL" id="PPK51358.1"/>
    </source>
</evidence>
<reference evidence="13 14" key="2">
    <citation type="submission" date="2018-02" db="EMBL/GenBank/DDBJ databases">
        <title>Subsurface microbial communities from deep shales in Ohio and West Virginia, USA.</title>
        <authorList>
            <person name="Wrighton K."/>
        </authorList>
    </citation>
    <scope>NUCLEOTIDE SEQUENCE [LARGE SCALE GENOMIC DNA]</scope>
    <source>
        <strain evidence="13 14">UTICA-S1B9</strain>
    </source>
</reference>
<dbReference type="CDD" id="cd01991">
    <property type="entry name" value="Asn_synthase_B_C"/>
    <property type="match status" value="1"/>
</dbReference>
<keyword evidence="15" id="KW-1185">Reference proteome</keyword>
<protein>
    <recommendedName>
        <fullName evidence="3">asparagine synthase (glutamine-hydrolyzing)</fullName>
        <ecNumber evidence="3">6.3.5.4</ecNumber>
    </recommendedName>
</protein>
<evidence type="ECO:0000259" key="11">
    <source>
        <dbReference type="PROSITE" id="PS51278"/>
    </source>
</evidence>
<evidence type="ECO:0000256" key="4">
    <source>
        <dbReference type="ARBA" id="ARBA00022741"/>
    </source>
</evidence>
<organism evidence="13 14">
    <name type="scientific">Marinobacter persicus</name>
    <dbReference type="NCBI Taxonomy" id="930118"/>
    <lineage>
        <taxon>Bacteria</taxon>
        <taxon>Pseudomonadati</taxon>
        <taxon>Pseudomonadota</taxon>
        <taxon>Gammaproteobacteria</taxon>
        <taxon>Pseudomonadales</taxon>
        <taxon>Marinobacteraceae</taxon>
        <taxon>Marinobacter</taxon>
    </lineage>
</organism>
<dbReference type="InterPro" id="IPR029055">
    <property type="entry name" value="Ntn_hydrolases_N"/>
</dbReference>
<keyword evidence="8" id="KW-0028">Amino-acid biosynthesis</keyword>
<evidence type="ECO:0000313" key="15">
    <source>
        <dbReference type="Proteomes" id="UP000239648"/>
    </source>
</evidence>
<comment type="catalytic activity">
    <reaction evidence="7">
        <text>L-aspartate + L-glutamine + ATP + H2O = L-asparagine + L-glutamate + AMP + diphosphate + H(+)</text>
        <dbReference type="Rhea" id="RHEA:12228"/>
        <dbReference type="ChEBI" id="CHEBI:15377"/>
        <dbReference type="ChEBI" id="CHEBI:15378"/>
        <dbReference type="ChEBI" id="CHEBI:29985"/>
        <dbReference type="ChEBI" id="CHEBI:29991"/>
        <dbReference type="ChEBI" id="CHEBI:30616"/>
        <dbReference type="ChEBI" id="CHEBI:33019"/>
        <dbReference type="ChEBI" id="CHEBI:58048"/>
        <dbReference type="ChEBI" id="CHEBI:58359"/>
        <dbReference type="ChEBI" id="CHEBI:456215"/>
        <dbReference type="EC" id="6.3.5.4"/>
    </reaction>
</comment>
<feature type="binding site" evidence="9">
    <location>
        <begin position="399"/>
        <end position="400"/>
    </location>
    <ligand>
        <name>ATP</name>
        <dbReference type="ChEBI" id="CHEBI:30616"/>
    </ligand>
</feature>
<dbReference type="PANTHER" id="PTHR43284:SF1">
    <property type="entry name" value="ASPARAGINE SYNTHETASE"/>
    <property type="match status" value="1"/>
</dbReference>
<reference evidence="12 15" key="1">
    <citation type="submission" date="2018-02" db="EMBL/GenBank/DDBJ databases">
        <title>Deep subsurface shale carbon reservoir microbial communities from Ohio and West Virginia, USA.</title>
        <authorList>
            <person name="Wrighton K."/>
        </authorList>
    </citation>
    <scope>NUCLEOTIDE SEQUENCE [LARGE SCALE GENOMIC DNA]</scope>
    <source>
        <strain evidence="12 15">UTICA-S1B6</strain>
    </source>
</reference>
<dbReference type="InterPro" id="IPR017932">
    <property type="entry name" value="GATase_2_dom"/>
</dbReference>
<keyword evidence="6 8" id="KW-0315">Glutamine amidotransferase</keyword>
<dbReference type="GO" id="GO:0005524">
    <property type="term" value="F:ATP binding"/>
    <property type="evidence" value="ECO:0007669"/>
    <property type="project" value="UniProtKB-KW"/>
</dbReference>
<dbReference type="Pfam" id="PF13522">
    <property type="entry name" value="GATase_6"/>
    <property type="match status" value="1"/>
</dbReference>
<comment type="similarity">
    <text evidence="2">Belongs to the asparagine synthetase family.</text>
</comment>
<sequence length="674" mass="75392">MIYYFEFFLFSGIDRSGGLSNMCGLIGFTLQSSLDGIQTAKAMSAAITHRGPDNEGIWWDESEPVALGHRRLSILDLSPAGDQPMVSRCERYVVAFNGEIYNHLTLRSRLKAEQKVPSWRGHSDTETLLACFSAWGVEATLKASVGMFAIALWDKQEQVLTLARDRMGEKPLYWGWSNDVLMFGSELKALKAHPAFEAEVDRDALTLLLRHCYIPAPYSIYKGIQKLMPGHYVQIALGNGARNVEAAEPIAFWRVNDIVEQGLAGPFNGTPEDAINALEHQLSASISEQMLADVPLGAFLSGGIDSSSIVALMQAQSARPVRTFTIGFDQVGYNEATHAKAVAGHLGTEHTELYVRPHEAQAVIPKLPNIYCEPFSDSSQIPTFLVSQMARQQVAVALSGDGGDELFGGYNRYMAAGKVWGPVQRLPRFTRLAGARLLRSLSPATWDRLFDWARPVLPQRLRLSIPGEKARKLADVLALSDGHAFYRQLTSHWTDPASLVIGATEPQTLITSPTAWPDTDCLEHAMMAMDAQTYMADDILTKVDRAAMANSLETRVPMLDHRVVELAWRMPLNLKIREGQGKWLLRQVLYKHVPRELIERPKMGFGIPLDTWLRGPLREWAEALLDESRLRSEGYFHPAPIRTMWAEHLSGKKNWQYHLWSVLMFQAWLEAQDG</sequence>
<dbReference type="GO" id="GO:0006529">
    <property type="term" value="P:asparagine biosynthetic process"/>
    <property type="evidence" value="ECO:0007669"/>
    <property type="project" value="UniProtKB-KW"/>
</dbReference>
<dbReference type="InterPro" id="IPR051786">
    <property type="entry name" value="ASN_synthetase/amidase"/>
</dbReference>
<evidence type="ECO:0000256" key="2">
    <source>
        <dbReference type="ARBA" id="ARBA00005752"/>
    </source>
</evidence>
<feature type="active site" description="For GATase activity" evidence="8">
    <location>
        <position position="23"/>
    </location>
</feature>
<dbReference type="GO" id="GO:0004066">
    <property type="term" value="F:asparagine synthase (glutamine-hydrolyzing) activity"/>
    <property type="evidence" value="ECO:0007669"/>
    <property type="project" value="UniProtKB-EC"/>
</dbReference>
<feature type="site" description="Important for beta-aspartyl-AMP intermediate formation" evidence="10">
    <location>
        <position position="401"/>
    </location>
</feature>
<feature type="binding site" evidence="9">
    <location>
        <position position="326"/>
    </location>
    <ligand>
        <name>ATP</name>
        <dbReference type="ChEBI" id="CHEBI:30616"/>
    </ligand>
</feature>
<dbReference type="GO" id="GO:0005829">
    <property type="term" value="C:cytosol"/>
    <property type="evidence" value="ECO:0007669"/>
    <property type="project" value="TreeGrafter"/>
</dbReference>
<dbReference type="InterPro" id="IPR033738">
    <property type="entry name" value="AsnB_N"/>
</dbReference>
<dbReference type="PROSITE" id="PS51278">
    <property type="entry name" value="GATASE_TYPE_2"/>
    <property type="match status" value="1"/>
</dbReference>
<evidence type="ECO:0000256" key="6">
    <source>
        <dbReference type="ARBA" id="ARBA00022962"/>
    </source>
</evidence>
<comment type="pathway">
    <text evidence="1">Amino-acid biosynthesis; L-asparagine biosynthesis; L-asparagine from L-aspartate (L-Gln route): step 1/1.</text>
</comment>
<evidence type="ECO:0000313" key="13">
    <source>
        <dbReference type="EMBL" id="PPK54611.1"/>
    </source>
</evidence>
<dbReference type="Gene3D" id="3.40.50.620">
    <property type="entry name" value="HUPs"/>
    <property type="match status" value="2"/>
</dbReference>
<keyword evidence="8" id="KW-0061">Asparagine biosynthesis</keyword>
<evidence type="ECO:0000256" key="9">
    <source>
        <dbReference type="PIRSR" id="PIRSR001589-2"/>
    </source>
</evidence>
<dbReference type="PIRSF" id="PIRSF001589">
    <property type="entry name" value="Asn_synthetase_glu-h"/>
    <property type="match status" value="1"/>
</dbReference>
<dbReference type="SUPFAM" id="SSF56235">
    <property type="entry name" value="N-terminal nucleophile aminohydrolases (Ntn hydrolases)"/>
    <property type="match status" value="1"/>
</dbReference>
<dbReference type="Proteomes" id="UP000239648">
    <property type="component" value="Unassembled WGS sequence"/>
</dbReference>
<dbReference type="Pfam" id="PF00733">
    <property type="entry name" value="Asn_synthase"/>
    <property type="match status" value="1"/>
</dbReference>
<dbReference type="EMBL" id="PTIT01000013">
    <property type="protein sequence ID" value="PPK51358.1"/>
    <property type="molecule type" value="Genomic_DNA"/>
</dbReference>
<dbReference type="CDD" id="cd00712">
    <property type="entry name" value="AsnB"/>
    <property type="match status" value="1"/>
</dbReference>
<dbReference type="EMBL" id="PTIU01000012">
    <property type="protein sequence ID" value="PPK54611.1"/>
    <property type="molecule type" value="Genomic_DNA"/>
</dbReference>
<dbReference type="Proteomes" id="UP000239446">
    <property type="component" value="Unassembled WGS sequence"/>
</dbReference>
<evidence type="ECO:0000313" key="14">
    <source>
        <dbReference type="Proteomes" id="UP000239446"/>
    </source>
</evidence>
<dbReference type="InterPro" id="IPR014729">
    <property type="entry name" value="Rossmann-like_a/b/a_fold"/>
</dbReference>
<evidence type="ECO:0000256" key="1">
    <source>
        <dbReference type="ARBA" id="ARBA00005187"/>
    </source>
</evidence>
<evidence type="ECO:0000256" key="8">
    <source>
        <dbReference type="PIRSR" id="PIRSR001589-1"/>
    </source>
</evidence>
<dbReference type="EC" id="6.3.5.4" evidence="3"/>
<evidence type="ECO:0000256" key="3">
    <source>
        <dbReference type="ARBA" id="ARBA00012737"/>
    </source>
</evidence>
<evidence type="ECO:0000256" key="7">
    <source>
        <dbReference type="ARBA" id="ARBA00048741"/>
    </source>
</evidence>
<keyword evidence="5 9" id="KW-0067">ATP-binding</keyword>
<name>A0A2S6G654_9GAMM</name>
<evidence type="ECO:0000256" key="10">
    <source>
        <dbReference type="PIRSR" id="PIRSR001589-3"/>
    </source>
</evidence>
<proteinExistence type="inferred from homology"/>
<dbReference type="SUPFAM" id="SSF52402">
    <property type="entry name" value="Adenine nucleotide alpha hydrolases-like"/>
    <property type="match status" value="1"/>
</dbReference>